<feature type="domain" description="WCX" evidence="2">
    <location>
        <begin position="254"/>
        <end position="327"/>
    </location>
</feature>
<dbReference type="PANTHER" id="PTHR34580:SF9">
    <property type="entry name" value="SLL5097 PROTEIN"/>
    <property type="match status" value="1"/>
</dbReference>
<proteinExistence type="predicted"/>
<dbReference type="InterPro" id="IPR026881">
    <property type="entry name" value="WYL_dom"/>
</dbReference>
<feature type="domain" description="WYL" evidence="1">
    <location>
        <begin position="154"/>
        <end position="221"/>
    </location>
</feature>
<dbReference type="Pfam" id="PF13280">
    <property type="entry name" value="WYL"/>
    <property type="match status" value="1"/>
</dbReference>
<dbReference type="InterPro" id="IPR057727">
    <property type="entry name" value="WCX_dom"/>
</dbReference>
<comment type="caution">
    <text evidence="3">The sequence shown here is derived from an EMBL/GenBank/DDBJ whole genome shotgun (WGS) entry which is preliminary data.</text>
</comment>
<dbReference type="PANTHER" id="PTHR34580">
    <property type="match status" value="1"/>
</dbReference>
<dbReference type="AlphaFoldDB" id="A0A5J4RBU2"/>
<protein>
    <submittedName>
        <fullName evidence="3">Uncharacterized protein</fullName>
    </submittedName>
</protein>
<evidence type="ECO:0000259" key="2">
    <source>
        <dbReference type="Pfam" id="PF25583"/>
    </source>
</evidence>
<gene>
    <name evidence="3" type="ORF">EZS27_020262</name>
</gene>
<sequence>MATNKNAQIRYKVLDNCFRNTGRRYFIEDLIRECNKVLTEIDPDFKGISRRQIFDDIAFMESSEGWEIELIRERESKRVCYRYASPSFSINNMPLNETEINRLLTTLQVFSQLKGMPQFEWIYELLPKLKQGSTPDYPDVIMEFDSNQYLDGIEHIGTIYNAILYKKVLKINYLSAFENKSQLLIHPYYLKQYNNRWFLFGYNPEKDKYDWNIALDRIKAINEIQEAYIPNTQIDWNEYFEDVIGVTKPFNAKPENITLHFYGKTAHYIESKPIHGSQKSQRLEDEVLEVNLELIVNYEFERFVLSYADSVKVIQPLSLIEKITSRLNGGYLLYSVP</sequence>
<organism evidence="3">
    <name type="scientific">termite gut metagenome</name>
    <dbReference type="NCBI Taxonomy" id="433724"/>
    <lineage>
        <taxon>unclassified sequences</taxon>
        <taxon>metagenomes</taxon>
        <taxon>organismal metagenomes</taxon>
    </lineage>
</organism>
<dbReference type="PROSITE" id="PS52050">
    <property type="entry name" value="WYL"/>
    <property type="match status" value="1"/>
</dbReference>
<evidence type="ECO:0000259" key="1">
    <source>
        <dbReference type="Pfam" id="PF13280"/>
    </source>
</evidence>
<dbReference type="Pfam" id="PF25583">
    <property type="entry name" value="WCX"/>
    <property type="match status" value="1"/>
</dbReference>
<accession>A0A5J4RBU2</accession>
<reference evidence="3" key="1">
    <citation type="submission" date="2019-03" db="EMBL/GenBank/DDBJ databases">
        <title>Single cell metagenomics reveals metabolic interactions within the superorganism composed of flagellate Streblomastix strix and complex community of Bacteroidetes bacteria on its surface.</title>
        <authorList>
            <person name="Treitli S.C."/>
            <person name="Kolisko M."/>
            <person name="Husnik F."/>
            <person name="Keeling P."/>
            <person name="Hampl V."/>
        </authorList>
    </citation>
    <scope>NUCLEOTIDE SEQUENCE</scope>
    <source>
        <strain evidence="3">STM</strain>
    </source>
</reference>
<dbReference type="InterPro" id="IPR051534">
    <property type="entry name" value="CBASS_pafABC_assoc_protein"/>
</dbReference>
<dbReference type="EMBL" id="SNRY01001415">
    <property type="protein sequence ID" value="KAA6331109.1"/>
    <property type="molecule type" value="Genomic_DNA"/>
</dbReference>
<evidence type="ECO:0000313" key="3">
    <source>
        <dbReference type="EMBL" id="KAA6331109.1"/>
    </source>
</evidence>
<name>A0A5J4RBU2_9ZZZZ</name>